<name>K9XT32_STAC7</name>
<reference evidence="2" key="1">
    <citation type="journal article" date="2013" name="Proc. Natl. Acad. Sci. U.S.A.">
        <title>Improving the coverage of the cyanobacterial phylum using diversity-driven genome sequencing.</title>
        <authorList>
            <person name="Shih P.M."/>
            <person name="Wu D."/>
            <person name="Latifi A."/>
            <person name="Axen S.D."/>
            <person name="Fewer D.P."/>
            <person name="Talla E."/>
            <person name="Calteau A."/>
            <person name="Cai F."/>
            <person name="Tandeau de Marsac N."/>
            <person name="Rippka R."/>
            <person name="Herdman M."/>
            <person name="Sivonen K."/>
            <person name="Coursin T."/>
            <person name="Laurent T."/>
            <person name="Goodwin L."/>
            <person name="Nolan M."/>
            <person name="Davenport K.W."/>
            <person name="Han C.S."/>
            <person name="Rubin E.M."/>
            <person name="Eisen J.A."/>
            <person name="Woyke T."/>
            <person name="Gugger M."/>
            <person name="Kerfeld C.A."/>
        </authorList>
    </citation>
    <scope>NUCLEOTIDE SEQUENCE [LARGE SCALE GENOMIC DNA]</scope>
    <source>
        <strain evidence="2">ATCC 29371 / PCC 7437</strain>
    </source>
</reference>
<dbReference type="InterPro" id="IPR002636">
    <property type="entry name" value="DUF29"/>
</dbReference>
<dbReference type="EMBL" id="CP003653">
    <property type="protein sequence ID" value="AFZ35688.1"/>
    <property type="molecule type" value="Genomic_DNA"/>
</dbReference>
<dbReference type="OrthoDB" id="5769308at2"/>
<proteinExistence type="predicted"/>
<accession>K9XT32</accession>
<dbReference type="HOGENOM" id="CLU_116670_0_1_3"/>
<gene>
    <name evidence="1" type="ordered locus">Sta7437_2139</name>
</gene>
<evidence type="ECO:0000313" key="2">
    <source>
        <dbReference type="Proteomes" id="UP000010473"/>
    </source>
</evidence>
<dbReference type="PANTHER" id="PTHR34235:SF3">
    <property type="entry name" value="SLR1203 PROTEIN"/>
    <property type="match status" value="1"/>
</dbReference>
<evidence type="ECO:0008006" key="3">
    <source>
        <dbReference type="Google" id="ProtNLM"/>
    </source>
</evidence>
<sequence>MSNNLYEQDYYLWIEDVLKKIQEKRWDEMDWENLWEEIDDMGKSQKQRLTSNLRILLMHLLKWEFQLEKRINSWKYTIIEHRRRILEQLESSPSLKNYLTLNLEAPYQKARKDTSLETNLSLNTFPNQCPYTIDVVLDENWFLE</sequence>
<dbReference type="PANTHER" id="PTHR34235">
    <property type="entry name" value="SLR1203 PROTEIN-RELATED"/>
    <property type="match status" value="1"/>
</dbReference>
<dbReference type="KEGG" id="scs:Sta7437_2139"/>
<dbReference type="RefSeq" id="WP_015193356.1">
    <property type="nucleotide sequence ID" value="NC_019748.1"/>
</dbReference>
<dbReference type="AlphaFoldDB" id="K9XT32"/>
<dbReference type="Proteomes" id="UP000010473">
    <property type="component" value="Chromosome"/>
</dbReference>
<keyword evidence="2" id="KW-1185">Reference proteome</keyword>
<dbReference type="PATRIC" id="fig|111780.3.peg.2230"/>
<dbReference type="eggNOG" id="COG2442">
    <property type="taxonomic scope" value="Bacteria"/>
</dbReference>
<dbReference type="Gene3D" id="1.20.1220.20">
    <property type="entry name" value="Uncharcterised protein PF01724"/>
    <property type="match status" value="1"/>
</dbReference>
<evidence type="ECO:0000313" key="1">
    <source>
        <dbReference type="EMBL" id="AFZ35688.1"/>
    </source>
</evidence>
<protein>
    <recommendedName>
        <fullName evidence="3">DUF29 domain-containing protein</fullName>
    </recommendedName>
</protein>
<dbReference type="Pfam" id="PF01724">
    <property type="entry name" value="DUF29"/>
    <property type="match status" value="1"/>
</dbReference>
<organism evidence="1 2">
    <name type="scientific">Stanieria cyanosphaera (strain ATCC 29371 / PCC 7437)</name>
    <dbReference type="NCBI Taxonomy" id="111780"/>
    <lineage>
        <taxon>Bacteria</taxon>
        <taxon>Bacillati</taxon>
        <taxon>Cyanobacteriota</taxon>
        <taxon>Cyanophyceae</taxon>
        <taxon>Pleurocapsales</taxon>
        <taxon>Dermocarpellaceae</taxon>
        <taxon>Stanieria</taxon>
    </lineage>
</organism>